<keyword evidence="1" id="KW-1133">Transmembrane helix</keyword>
<organism evidence="2 3">
    <name type="scientific">Flavobacterium segetis</name>
    <dbReference type="NCBI Taxonomy" id="271157"/>
    <lineage>
        <taxon>Bacteria</taxon>
        <taxon>Pseudomonadati</taxon>
        <taxon>Bacteroidota</taxon>
        <taxon>Flavobacteriia</taxon>
        <taxon>Flavobacteriales</taxon>
        <taxon>Flavobacteriaceae</taxon>
        <taxon>Flavobacterium</taxon>
    </lineage>
</organism>
<feature type="transmembrane region" description="Helical" evidence="1">
    <location>
        <begin position="29"/>
        <end position="55"/>
    </location>
</feature>
<evidence type="ECO:0000313" key="2">
    <source>
        <dbReference type="EMBL" id="SHG27457.1"/>
    </source>
</evidence>
<evidence type="ECO:0000313" key="3">
    <source>
        <dbReference type="Proteomes" id="UP000184036"/>
    </source>
</evidence>
<keyword evidence="1" id="KW-0812">Transmembrane</keyword>
<proteinExistence type="predicted"/>
<reference evidence="3" key="1">
    <citation type="submission" date="2016-11" db="EMBL/GenBank/DDBJ databases">
        <authorList>
            <person name="Varghese N."/>
            <person name="Submissions S."/>
        </authorList>
    </citation>
    <scope>NUCLEOTIDE SEQUENCE [LARGE SCALE GENOMIC DNA]</scope>
    <source>
        <strain evidence="3">DSM 19741</strain>
    </source>
</reference>
<dbReference type="Proteomes" id="UP000184036">
    <property type="component" value="Unassembled WGS sequence"/>
</dbReference>
<evidence type="ECO:0000256" key="1">
    <source>
        <dbReference type="SAM" id="Phobius"/>
    </source>
</evidence>
<keyword evidence="1" id="KW-0472">Membrane</keyword>
<name>A0A1M5IGQ9_9FLAO</name>
<dbReference type="AlphaFoldDB" id="A0A1M5IGQ9"/>
<keyword evidence="3" id="KW-1185">Reference proteome</keyword>
<gene>
    <name evidence="2" type="ORF">SAMN05444396_10745</name>
</gene>
<dbReference type="EMBL" id="FQWE01000007">
    <property type="protein sequence ID" value="SHG27457.1"/>
    <property type="molecule type" value="Genomic_DNA"/>
</dbReference>
<sequence>MKKECICSPLKIIIVKQLLQILERLFTKYFYVMILLISNPLGVIIQNVSSSVFLWSKTE</sequence>
<accession>A0A1M5IGQ9</accession>
<protein>
    <submittedName>
        <fullName evidence="2">Uncharacterized protein</fullName>
    </submittedName>
</protein>